<evidence type="ECO:0000256" key="1">
    <source>
        <dbReference type="SAM" id="Coils"/>
    </source>
</evidence>
<evidence type="ECO:0000313" key="3">
    <source>
        <dbReference type="Proteomes" id="UP000063308"/>
    </source>
</evidence>
<gene>
    <name evidence="2" type="ORF">NK6_8125</name>
</gene>
<dbReference type="Proteomes" id="UP000063308">
    <property type="component" value="Chromosome"/>
</dbReference>
<dbReference type="RefSeq" id="WP_060911660.1">
    <property type="nucleotide sequence ID" value="NZ_CP126038.1"/>
</dbReference>
<name>A0A0E3VWP6_9BRAD</name>
<sequence>MNLANEISSLETELQSLRTENEVLKSNKSVIEFENDSLRRQVTKVNAERDNLMRRAEAIKSLLDQIGGSLMLGLRKFHDNEREIEAAKLTAETGDMPMFLAQARGNGHAEADKTEH</sequence>
<organism evidence="2 3">
    <name type="scientific">Bradyrhizobium diazoefficiens</name>
    <dbReference type="NCBI Taxonomy" id="1355477"/>
    <lineage>
        <taxon>Bacteria</taxon>
        <taxon>Pseudomonadati</taxon>
        <taxon>Pseudomonadota</taxon>
        <taxon>Alphaproteobacteria</taxon>
        <taxon>Hyphomicrobiales</taxon>
        <taxon>Nitrobacteraceae</taxon>
        <taxon>Bradyrhizobium</taxon>
    </lineage>
</organism>
<reference evidence="2 3" key="1">
    <citation type="submission" date="2014-11" db="EMBL/GenBank/DDBJ databases">
        <title>Symbiosis island explosion on the genome of extra-slow-growing strains of soybean bradyrhizobia with massive insertion sequences.</title>
        <authorList>
            <person name="Iida T."/>
            <person name="Minamisawa K."/>
        </authorList>
    </citation>
    <scope>NUCLEOTIDE SEQUENCE [LARGE SCALE GENOMIC DNA]</scope>
    <source>
        <strain evidence="2 3">NK6</strain>
    </source>
</reference>
<feature type="coiled-coil region" evidence="1">
    <location>
        <begin position="7"/>
        <end position="55"/>
    </location>
</feature>
<evidence type="ECO:0000313" key="2">
    <source>
        <dbReference type="EMBL" id="BAR61275.1"/>
    </source>
</evidence>
<protein>
    <submittedName>
        <fullName evidence="2">Uncharacterized protein</fullName>
    </submittedName>
</protein>
<dbReference type="AlphaFoldDB" id="A0A0E3VWP6"/>
<keyword evidence="1" id="KW-0175">Coiled coil</keyword>
<accession>A0A0E3VWP6</accession>
<dbReference type="EMBL" id="AP014685">
    <property type="protein sequence ID" value="BAR61275.1"/>
    <property type="molecule type" value="Genomic_DNA"/>
</dbReference>
<proteinExistence type="predicted"/>